<dbReference type="AlphaFoldDB" id="A0A0C4E1Y8"/>
<sequence length="129" mass="13659">MHPEERLSRGPSAEGPSRYQVPLGVRPSPISALSKKSGALIGWQDRKSGSRAGVETLFGARATRYLGTRFGAADGCVRCVLGVNRFAAVLVLLMHENQDDRSPLPCRITTDADDAVPAGHLLSTVSGAC</sequence>
<proteinExistence type="predicted"/>
<reference evidence="3" key="5">
    <citation type="submission" date="2015-06" db="UniProtKB">
        <authorList>
            <consortium name="EnsemblFungi"/>
        </authorList>
    </citation>
    <scope>IDENTIFICATION</scope>
    <source>
        <strain evidence="3">ATCC 64411</strain>
    </source>
</reference>
<gene>
    <name evidence="2" type="ORF">MAPG_06413</name>
</gene>
<keyword evidence="4" id="KW-1185">Reference proteome</keyword>
<reference evidence="2" key="1">
    <citation type="submission" date="2010-05" db="EMBL/GenBank/DDBJ databases">
        <title>The Genome Sequence of Magnaporthe poae strain ATCC 64411.</title>
        <authorList>
            <consortium name="The Broad Institute Genome Sequencing Platform"/>
            <consortium name="Broad Institute Genome Sequencing Center for Infectious Disease"/>
            <person name="Ma L.-J."/>
            <person name="Dead R."/>
            <person name="Young S."/>
            <person name="Zeng Q."/>
            <person name="Koehrsen M."/>
            <person name="Alvarado L."/>
            <person name="Berlin A."/>
            <person name="Chapman S.B."/>
            <person name="Chen Z."/>
            <person name="Freedman E."/>
            <person name="Gellesch M."/>
            <person name="Goldberg J."/>
            <person name="Griggs A."/>
            <person name="Gujja S."/>
            <person name="Heilman E.R."/>
            <person name="Heiman D."/>
            <person name="Hepburn T."/>
            <person name="Howarth C."/>
            <person name="Jen D."/>
            <person name="Larson L."/>
            <person name="Mehta T."/>
            <person name="Neiman D."/>
            <person name="Pearson M."/>
            <person name="Roberts A."/>
            <person name="Saif S."/>
            <person name="Shea T."/>
            <person name="Shenoy N."/>
            <person name="Sisk P."/>
            <person name="Stolte C."/>
            <person name="Sykes S."/>
            <person name="Walk T."/>
            <person name="White J."/>
            <person name="Yandava C."/>
            <person name="Haas B."/>
            <person name="Nusbaum C."/>
            <person name="Birren B."/>
        </authorList>
    </citation>
    <scope>NUCLEOTIDE SEQUENCE</scope>
    <source>
        <strain evidence="2">ATCC 64411</strain>
    </source>
</reference>
<dbReference type="VEuPathDB" id="FungiDB:MAPG_06413"/>
<accession>A0A0C4E1Y8</accession>
<dbReference type="EnsemblFungi" id="MAPG_06413T0">
    <property type="protein sequence ID" value="MAPG_06413T0"/>
    <property type="gene ID" value="MAPG_06413"/>
</dbReference>
<evidence type="ECO:0000313" key="2">
    <source>
        <dbReference type="EMBL" id="KLU87413.1"/>
    </source>
</evidence>
<evidence type="ECO:0000313" key="3">
    <source>
        <dbReference type="EnsemblFungi" id="MAPG_06413T0"/>
    </source>
</evidence>
<dbReference type="EMBL" id="ADBL01001556">
    <property type="status" value="NOT_ANNOTATED_CDS"/>
    <property type="molecule type" value="Genomic_DNA"/>
</dbReference>
<protein>
    <submittedName>
        <fullName evidence="2 3">Uncharacterized protein</fullName>
    </submittedName>
</protein>
<evidence type="ECO:0000313" key="4">
    <source>
        <dbReference type="Proteomes" id="UP000011715"/>
    </source>
</evidence>
<evidence type="ECO:0000256" key="1">
    <source>
        <dbReference type="SAM" id="MobiDB-lite"/>
    </source>
</evidence>
<dbReference type="EMBL" id="GL876970">
    <property type="protein sequence ID" value="KLU87413.1"/>
    <property type="molecule type" value="Genomic_DNA"/>
</dbReference>
<organism evidence="3 4">
    <name type="scientific">Magnaporthiopsis poae (strain ATCC 64411 / 73-15)</name>
    <name type="common">Kentucky bluegrass fungus</name>
    <name type="synonym">Magnaporthe poae</name>
    <dbReference type="NCBI Taxonomy" id="644358"/>
    <lineage>
        <taxon>Eukaryota</taxon>
        <taxon>Fungi</taxon>
        <taxon>Dikarya</taxon>
        <taxon>Ascomycota</taxon>
        <taxon>Pezizomycotina</taxon>
        <taxon>Sordariomycetes</taxon>
        <taxon>Sordariomycetidae</taxon>
        <taxon>Magnaporthales</taxon>
        <taxon>Magnaporthaceae</taxon>
        <taxon>Magnaporthiopsis</taxon>
    </lineage>
</organism>
<reference evidence="4" key="2">
    <citation type="submission" date="2010-05" db="EMBL/GenBank/DDBJ databases">
        <title>The genome sequence of Magnaporthe poae strain ATCC 64411.</title>
        <authorList>
            <person name="Ma L.-J."/>
            <person name="Dead R."/>
            <person name="Young S."/>
            <person name="Zeng Q."/>
            <person name="Koehrsen M."/>
            <person name="Alvarado L."/>
            <person name="Berlin A."/>
            <person name="Chapman S.B."/>
            <person name="Chen Z."/>
            <person name="Freedman E."/>
            <person name="Gellesch M."/>
            <person name="Goldberg J."/>
            <person name="Griggs A."/>
            <person name="Gujja S."/>
            <person name="Heilman E.R."/>
            <person name="Heiman D."/>
            <person name="Hepburn T."/>
            <person name="Howarth C."/>
            <person name="Jen D."/>
            <person name="Larson L."/>
            <person name="Mehta T."/>
            <person name="Neiman D."/>
            <person name="Pearson M."/>
            <person name="Roberts A."/>
            <person name="Saif S."/>
            <person name="Shea T."/>
            <person name="Shenoy N."/>
            <person name="Sisk P."/>
            <person name="Stolte C."/>
            <person name="Sykes S."/>
            <person name="Walk T."/>
            <person name="White J."/>
            <person name="Yandava C."/>
            <person name="Haas B."/>
            <person name="Nusbaum C."/>
            <person name="Birren B."/>
        </authorList>
    </citation>
    <scope>NUCLEOTIDE SEQUENCE [LARGE SCALE GENOMIC DNA]</scope>
    <source>
        <strain evidence="4">ATCC 64411 / 73-15</strain>
    </source>
</reference>
<dbReference type="Proteomes" id="UP000011715">
    <property type="component" value="Unassembled WGS sequence"/>
</dbReference>
<reference evidence="2" key="3">
    <citation type="submission" date="2011-03" db="EMBL/GenBank/DDBJ databases">
        <title>Annotation of Magnaporthe poae ATCC 64411.</title>
        <authorList>
            <person name="Ma L.-J."/>
            <person name="Dead R."/>
            <person name="Young S.K."/>
            <person name="Zeng Q."/>
            <person name="Gargeya S."/>
            <person name="Fitzgerald M."/>
            <person name="Haas B."/>
            <person name="Abouelleil A."/>
            <person name="Alvarado L."/>
            <person name="Arachchi H.M."/>
            <person name="Berlin A."/>
            <person name="Brown A."/>
            <person name="Chapman S.B."/>
            <person name="Chen Z."/>
            <person name="Dunbar C."/>
            <person name="Freedman E."/>
            <person name="Gearin G."/>
            <person name="Gellesch M."/>
            <person name="Goldberg J."/>
            <person name="Griggs A."/>
            <person name="Gujja S."/>
            <person name="Heiman D."/>
            <person name="Howarth C."/>
            <person name="Larson L."/>
            <person name="Lui A."/>
            <person name="MacDonald P.J.P."/>
            <person name="Mehta T."/>
            <person name="Montmayeur A."/>
            <person name="Murphy C."/>
            <person name="Neiman D."/>
            <person name="Pearson M."/>
            <person name="Priest M."/>
            <person name="Roberts A."/>
            <person name="Saif S."/>
            <person name="Shea T."/>
            <person name="Shenoy N."/>
            <person name="Sisk P."/>
            <person name="Stolte C."/>
            <person name="Sykes S."/>
            <person name="Yandava C."/>
            <person name="Wortman J."/>
            <person name="Nusbaum C."/>
            <person name="Birren B."/>
        </authorList>
    </citation>
    <scope>NUCLEOTIDE SEQUENCE</scope>
    <source>
        <strain evidence="2">ATCC 64411</strain>
    </source>
</reference>
<feature type="region of interest" description="Disordered" evidence="1">
    <location>
        <begin position="1"/>
        <end position="23"/>
    </location>
</feature>
<name>A0A0C4E1Y8_MAGP6</name>
<reference evidence="3" key="4">
    <citation type="journal article" date="2015" name="G3 (Bethesda)">
        <title>Genome sequences of three phytopathogenic species of the Magnaporthaceae family of fungi.</title>
        <authorList>
            <person name="Okagaki L.H."/>
            <person name="Nunes C.C."/>
            <person name="Sailsbery J."/>
            <person name="Clay B."/>
            <person name="Brown D."/>
            <person name="John T."/>
            <person name="Oh Y."/>
            <person name="Young N."/>
            <person name="Fitzgerald M."/>
            <person name="Haas B.J."/>
            <person name="Zeng Q."/>
            <person name="Young S."/>
            <person name="Adiconis X."/>
            <person name="Fan L."/>
            <person name="Levin J.Z."/>
            <person name="Mitchell T.K."/>
            <person name="Okubara P.A."/>
            <person name="Farman M.L."/>
            <person name="Kohn L.M."/>
            <person name="Birren B."/>
            <person name="Ma L.-J."/>
            <person name="Dean R.A."/>
        </authorList>
    </citation>
    <scope>NUCLEOTIDE SEQUENCE</scope>
    <source>
        <strain evidence="3">ATCC 64411 / 73-15</strain>
    </source>
</reference>